<proteinExistence type="predicted"/>
<reference evidence="1 2" key="1">
    <citation type="submission" date="2016-02" db="EMBL/GenBank/DDBJ databases">
        <title>Band-tailed pigeon sequencing and assembly.</title>
        <authorList>
            <person name="Soares A.E."/>
            <person name="Novak B.J."/>
            <person name="Rice E.S."/>
            <person name="O'Connell B."/>
            <person name="Chang D."/>
            <person name="Weber S."/>
            <person name="Shapiro B."/>
        </authorList>
    </citation>
    <scope>NUCLEOTIDE SEQUENCE [LARGE SCALE GENOMIC DNA]</scope>
    <source>
        <strain evidence="1">BTP2013</strain>
        <tissue evidence="1">Blood</tissue>
    </source>
</reference>
<dbReference type="EMBL" id="LSYS01004331">
    <property type="protein sequence ID" value="OPJ80128.1"/>
    <property type="molecule type" value="Genomic_DNA"/>
</dbReference>
<evidence type="ECO:0000313" key="2">
    <source>
        <dbReference type="Proteomes" id="UP000190648"/>
    </source>
</evidence>
<name>A0A1V4K6R5_PATFA</name>
<protein>
    <submittedName>
        <fullName evidence="1">Uncharacterized protein</fullName>
    </submittedName>
</protein>
<sequence length="100" mass="11490">MAGGQELHCTFWLWRTQESSPGPWSNSVKQQCVPEPLHCPQVTDSKCDLPACVSGTLCCQSDIACLDEEKWPRYSFPESISRHLTDCQPRCSRHCRERRH</sequence>
<keyword evidence="2" id="KW-1185">Reference proteome</keyword>
<evidence type="ECO:0000313" key="1">
    <source>
        <dbReference type="EMBL" id="OPJ80128.1"/>
    </source>
</evidence>
<gene>
    <name evidence="1" type="ORF">AV530_002517</name>
</gene>
<organism evidence="1 2">
    <name type="scientific">Patagioenas fasciata monilis</name>
    <dbReference type="NCBI Taxonomy" id="372326"/>
    <lineage>
        <taxon>Eukaryota</taxon>
        <taxon>Metazoa</taxon>
        <taxon>Chordata</taxon>
        <taxon>Craniata</taxon>
        <taxon>Vertebrata</taxon>
        <taxon>Euteleostomi</taxon>
        <taxon>Archelosauria</taxon>
        <taxon>Archosauria</taxon>
        <taxon>Dinosauria</taxon>
        <taxon>Saurischia</taxon>
        <taxon>Theropoda</taxon>
        <taxon>Coelurosauria</taxon>
        <taxon>Aves</taxon>
        <taxon>Neognathae</taxon>
        <taxon>Neoaves</taxon>
        <taxon>Columbimorphae</taxon>
        <taxon>Columbiformes</taxon>
        <taxon>Columbidae</taxon>
        <taxon>Patagioenas</taxon>
    </lineage>
</organism>
<dbReference type="Proteomes" id="UP000190648">
    <property type="component" value="Unassembled WGS sequence"/>
</dbReference>
<dbReference type="AlphaFoldDB" id="A0A1V4K6R5"/>
<comment type="caution">
    <text evidence="1">The sequence shown here is derived from an EMBL/GenBank/DDBJ whole genome shotgun (WGS) entry which is preliminary data.</text>
</comment>
<accession>A0A1V4K6R5</accession>